<protein>
    <submittedName>
        <fullName evidence="2">Uncharacterized protein</fullName>
    </submittedName>
</protein>
<keyword evidence="3" id="KW-1185">Reference proteome</keyword>
<gene>
    <name evidence="2" type="ORF">G6F50_002158</name>
</gene>
<reference evidence="2 3" key="1">
    <citation type="journal article" date="2020" name="Microb. Genom.">
        <title>Genetic diversity of clinical and environmental Mucorales isolates obtained from an investigation of mucormycosis cases among solid organ transplant recipients.</title>
        <authorList>
            <person name="Nguyen M.H."/>
            <person name="Kaul D."/>
            <person name="Muto C."/>
            <person name="Cheng S.J."/>
            <person name="Richter R.A."/>
            <person name="Bruno V.M."/>
            <person name="Liu G."/>
            <person name="Beyhan S."/>
            <person name="Sundermann A.J."/>
            <person name="Mounaud S."/>
            <person name="Pasculle A.W."/>
            <person name="Nierman W.C."/>
            <person name="Driscoll E."/>
            <person name="Cumbie R."/>
            <person name="Clancy C.J."/>
            <person name="Dupont C.L."/>
        </authorList>
    </citation>
    <scope>NUCLEOTIDE SEQUENCE [LARGE SCALE GENOMIC DNA]</scope>
    <source>
        <strain evidence="2 3">GL24</strain>
    </source>
</reference>
<evidence type="ECO:0000256" key="1">
    <source>
        <dbReference type="SAM" id="MobiDB-lite"/>
    </source>
</evidence>
<feature type="compositionally biased region" description="Polar residues" evidence="1">
    <location>
        <begin position="92"/>
        <end position="113"/>
    </location>
</feature>
<dbReference type="EMBL" id="JAANIU010000196">
    <property type="protein sequence ID" value="KAG1574220.1"/>
    <property type="molecule type" value="Genomic_DNA"/>
</dbReference>
<accession>A0A9P6ZB67</accession>
<evidence type="ECO:0000313" key="3">
    <source>
        <dbReference type="Proteomes" id="UP000740926"/>
    </source>
</evidence>
<dbReference type="Proteomes" id="UP000740926">
    <property type="component" value="Unassembled WGS sequence"/>
</dbReference>
<dbReference type="AlphaFoldDB" id="A0A9P6ZB67"/>
<feature type="compositionally biased region" description="Pro residues" evidence="1">
    <location>
        <begin position="147"/>
        <end position="158"/>
    </location>
</feature>
<evidence type="ECO:0000313" key="2">
    <source>
        <dbReference type="EMBL" id="KAG1574220.1"/>
    </source>
</evidence>
<feature type="region of interest" description="Disordered" evidence="1">
    <location>
        <begin position="92"/>
        <end position="158"/>
    </location>
</feature>
<proteinExistence type="predicted"/>
<name>A0A9P6ZB67_9FUNG</name>
<sequence>MPKHCRCCKDMRHIRDSCSERPLENQPYYICDVGDYLSVQCTHITHTEMEASKHSQHAEPTSILTYRAITIPRTAKPRYADHLPVTAIETKFSLSQPSKSSTPFPDTQVSSEEIASDDPPFVHPQDEHQDGDDDTDKASNTLNVPSTPYPPKGQPFNS</sequence>
<organism evidence="2 3">
    <name type="scientific">Rhizopus delemar</name>
    <dbReference type="NCBI Taxonomy" id="936053"/>
    <lineage>
        <taxon>Eukaryota</taxon>
        <taxon>Fungi</taxon>
        <taxon>Fungi incertae sedis</taxon>
        <taxon>Mucoromycota</taxon>
        <taxon>Mucoromycotina</taxon>
        <taxon>Mucoromycetes</taxon>
        <taxon>Mucorales</taxon>
        <taxon>Mucorineae</taxon>
        <taxon>Rhizopodaceae</taxon>
        <taxon>Rhizopus</taxon>
    </lineage>
</organism>
<comment type="caution">
    <text evidence="2">The sequence shown here is derived from an EMBL/GenBank/DDBJ whole genome shotgun (WGS) entry which is preliminary data.</text>
</comment>